<dbReference type="Pfam" id="PF12348">
    <property type="entry name" value="CLASP_N"/>
    <property type="match status" value="1"/>
</dbReference>
<feature type="region of interest" description="Disordered" evidence="6">
    <location>
        <begin position="247"/>
        <end position="275"/>
    </location>
</feature>
<dbReference type="Gene3D" id="1.25.10.10">
    <property type="entry name" value="Leucine-rich Repeat Variant"/>
    <property type="match status" value="4"/>
</dbReference>
<dbReference type="GO" id="GO:0008017">
    <property type="term" value="F:microtubule binding"/>
    <property type="evidence" value="ECO:0007669"/>
    <property type="project" value="TreeGrafter"/>
</dbReference>
<feature type="compositionally biased region" description="Gly residues" evidence="6">
    <location>
        <begin position="765"/>
        <end position="782"/>
    </location>
</feature>
<feature type="domain" description="TOG" evidence="7">
    <location>
        <begin position="1330"/>
        <end position="1558"/>
    </location>
</feature>
<dbReference type="InterPro" id="IPR011989">
    <property type="entry name" value="ARM-like"/>
</dbReference>
<dbReference type="GO" id="GO:0005929">
    <property type="term" value="C:cilium"/>
    <property type="evidence" value="ECO:0007669"/>
    <property type="project" value="TreeGrafter"/>
</dbReference>
<feature type="region of interest" description="Disordered" evidence="6">
    <location>
        <begin position="647"/>
        <end position="785"/>
    </location>
</feature>
<dbReference type="Pfam" id="PF21040">
    <property type="entry name" value="CEP104-like_TOG"/>
    <property type="match status" value="1"/>
</dbReference>
<evidence type="ECO:0000256" key="4">
    <source>
        <dbReference type="ARBA" id="ARBA00023212"/>
    </source>
</evidence>
<protein>
    <recommendedName>
        <fullName evidence="7">TOG domain-containing protein</fullName>
    </recommendedName>
</protein>
<evidence type="ECO:0000256" key="2">
    <source>
        <dbReference type="ARBA" id="ARBA00022490"/>
    </source>
</evidence>
<dbReference type="InterPro" id="IPR048491">
    <property type="entry name" value="XMAP215_CLASP_TOG"/>
</dbReference>
<reference evidence="8" key="1">
    <citation type="submission" date="2021-01" db="EMBL/GenBank/DDBJ databases">
        <authorList>
            <person name="Corre E."/>
            <person name="Pelletier E."/>
            <person name="Niang G."/>
            <person name="Scheremetjew M."/>
            <person name="Finn R."/>
            <person name="Kale V."/>
            <person name="Holt S."/>
            <person name="Cochrane G."/>
            <person name="Meng A."/>
            <person name="Brown T."/>
            <person name="Cohen L."/>
        </authorList>
    </citation>
    <scope>NUCLEOTIDE SEQUENCE</scope>
    <source>
        <strain evidence="8">CCMP 2712</strain>
    </source>
</reference>
<dbReference type="GO" id="GO:0031110">
    <property type="term" value="P:regulation of microtubule polymerization or depolymerization"/>
    <property type="evidence" value="ECO:0007669"/>
    <property type="project" value="UniProtKB-ARBA"/>
</dbReference>
<dbReference type="Pfam" id="PF21041">
    <property type="entry name" value="XMAP215_CLASP_TOG"/>
    <property type="match status" value="1"/>
</dbReference>
<feature type="compositionally biased region" description="Basic and acidic residues" evidence="6">
    <location>
        <begin position="652"/>
        <end position="665"/>
    </location>
</feature>
<feature type="region of interest" description="Disordered" evidence="6">
    <location>
        <begin position="1252"/>
        <end position="1292"/>
    </location>
</feature>
<dbReference type="PANTHER" id="PTHR21567">
    <property type="entry name" value="CLASP"/>
    <property type="match status" value="1"/>
</dbReference>
<evidence type="ECO:0000256" key="3">
    <source>
        <dbReference type="ARBA" id="ARBA00022737"/>
    </source>
</evidence>
<dbReference type="InterPro" id="IPR016024">
    <property type="entry name" value="ARM-type_fold"/>
</dbReference>
<gene>
    <name evidence="8" type="ORF">GTHE00462_LOCUS37959</name>
</gene>
<dbReference type="GO" id="GO:0005881">
    <property type="term" value="C:cytoplasmic microtubule"/>
    <property type="evidence" value="ECO:0007669"/>
    <property type="project" value="TreeGrafter"/>
</dbReference>
<dbReference type="PANTHER" id="PTHR21567:SF87">
    <property type="entry name" value="CRESCERIN-LIKE PROTEIN CHE-12"/>
    <property type="match status" value="1"/>
</dbReference>
<feature type="domain" description="TOG" evidence="7">
    <location>
        <begin position="5"/>
        <end position="244"/>
    </location>
</feature>
<comment type="subcellular location">
    <subcellularLocation>
        <location evidence="1">Cytoplasm</location>
        <location evidence="1">Cytoskeleton</location>
    </subcellularLocation>
</comment>
<dbReference type="InterPro" id="IPR024395">
    <property type="entry name" value="CLASP_N_dom"/>
</dbReference>
<organism evidence="8">
    <name type="scientific">Guillardia theta</name>
    <name type="common">Cryptophyte</name>
    <name type="synonym">Cryptomonas phi</name>
    <dbReference type="NCBI Taxonomy" id="55529"/>
    <lineage>
        <taxon>Eukaryota</taxon>
        <taxon>Cryptophyceae</taxon>
        <taxon>Pyrenomonadales</taxon>
        <taxon>Geminigeraceae</taxon>
        <taxon>Guillardia</taxon>
    </lineage>
</organism>
<feature type="compositionally biased region" description="Basic and acidic residues" evidence="6">
    <location>
        <begin position="1255"/>
        <end position="1269"/>
    </location>
</feature>
<accession>A0A7S4USI9</accession>
<evidence type="ECO:0000256" key="1">
    <source>
        <dbReference type="ARBA" id="ARBA00004245"/>
    </source>
</evidence>
<feature type="repeat" description="HEAT" evidence="5">
    <location>
        <begin position="371"/>
        <end position="408"/>
    </location>
</feature>
<dbReference type="InterPro" id="IPR021133">
    <property type="entry name" value="HEAT_type_2"/>
</dbReference>
<feature type="domain" description="TOG" evidence="7">
    <location>
        <begin position="272"/>
        <end position="522"/>
    </location>
</feature>
<feature type="compositionally biased region" description="Basic and acidic residues" evidence="6">
    <location>
        <begin position="540"/>
        <end position="552"/>
    </location>
</feature>
<keyword evidence="3" id="KW-0677">Repeat</keyword>
<feature type="compositionally biased region" description="Low complexity" evidence="6">
    <location>
        <begin position="920"/>
        <end position="930"/>
    </location>
</feature>
<dbReference type="EMBL" id="HBKN01048574">
    <property type="protein sequence ID" value="CAE2338979.1"/>
    <property type="molecule type" value="Transcribed_RNA"/>
</dbReference>
<evidence type="ECO:0000256" key="6">
    <source>
        <dbReference type="SAM" id="MobiDB-lite"/>
    </source>
</evidence>
<dbReference type="GO" id="GO:1902903">
    <property type="term" value="P:regulation of supramolecular fiber organization"/>
    <property type="evidence" value="ECO:0007669"/>
    <property type="project" value="UniProtKB-ARBA"/>
</dbReference>
<name>A0A7S4USI9_GUITH</name>
<evidence type="ECO:0000259" key="7">
    <source>
        <dbReference type="SMART" id="SM01349"/>
    </source>
</evidence>
<dbReference type="SMART" id="SM01349">
    <property type="entry name" value="TOG"/>
    <property type="match status" value="4"/>
</dbReference>
<evidence type="ECO:0000313" key="8">
    <source>
        <dbReference type="EMBL" id="CAE2338979.1"/>
    </source>
</evidence>
<dbReference type="PROSITE" id="PS50077">
    <property type="entry name" value="HEAT_REPEAT"/>
    <property type="match status" value="1"/>
</dbReference>
<feature type="domain" description="TOG" evidence="7">
    <location>
        <begin position="999"/>
        <end position="1240"/>
    </location>
</feature>
<feature type="region of interest" description="Disordered" evidence="6">
    <location>
        <begin position="540"/>
        <end position="614"/>
    </location>
</feature>
<dbReference type="GO" id="GO:0000226">
    <property type="term" value="P:microtubule cytoskeleton organization"/>
    <property type="evidence" value="ECO:0007669"/>
    <property type="project" value="TreeGrafter"/>
</dbReference>
<keyword evidence="2" id="KW-0963">Cytoplasm</keyword>
<feature type="compositionally biased region" description="Polar residues" evidence="6">
    <location>
        <begin position="573"/>
        <end position="586"/>
    </location>
</feature>
<feature type="compositionally biased region" description="Polar residues" evidence="6">
    <location>
        <begin position="945"/>
        <end position="958"/>
    </location>
</feature>
<keyword evidence="4" id="KW-0206">Cytoskeleton</keyword>
<feature type="compositionally biased region" description="Basic and acidic residues" evidence="6">
    <location>
        <begin position="857"/>
        <end position="867"/>
    </location>
</feature>
<dbReference type="SUPFAM" id="SSF48371">
    <property type="entry name" value="ARM repeat"/>
    <property type="match status" value="2"/>
</dbReference>
<dbReference type="InterPro" id="IPR034085">
    <property type="entry name" value="TOG"/>
</dbReference>
<sequence length="1565" mass="167960">MSARSLGGSQSATKWLKLERELTSLENPDSRNEGLDNVRVQVMTAGTLPDGATRIRLFKSTAKCIEDSNPKTAIKCVQFLHELVQHFGTPVALNADQFLPSCIAAMATSSSAVRQTIVNLLCSLGKVREYDARDLLKSIADGVREGGNELQRAECCAALVTVYSCSKYRNNAHESSVLQEVVVPALVSALGDSSNRVAEAAATAVDAVRARAPDSLQACVDGLAPATQQMLHGTIFRPSQLPLPEVTSTELHSRGETSERTGGPVAPNSHGSDHSADLAGKQLAFVPPRLLAELQDAGNWRVRALAVEELQQIVRGFQRPEELRPYLPDLIDLLITLTRDANFKIEITALQILGDVINLVERDVHPFQHQLMPNFIGKLADNKTMVRQANIKVLLKLMQTLGPKEILEGLMREVKHESWRVREEILHVVVLSLLTFQGSAGQAGGGGVGGKPKFDFAFLVRSVCSVLEDSKQKVRAIALEALALLHSLQGADKFRASLPPMQEQTLRAVEARLALAQLPSLNLEGWLELSHLGRYVEEGSHAGQEERAERNTDISPDSLGEAPRSPLRRHRPNQSQMPHSYPTSPDNPVKPLPRSSFQHDSVIGFPPLDDQPLYREVGPLEDEVQTDASFLLPSGGVRSPRRVLQASGMGEAGRRLHHESAHVEVAESETGGSSLPDAPPSSSSSSSDAFRRPAQPSSSVSSSGQGRRDKESSRPIKPFWMEGMRDSAQSTASTAMKEEASQDSFIRGGRMRPPSAGRRAMHAGVGAGAGPGAGPGAGGAGAGADAWGHIHETSSMATLGGGWGNLENTKFESIPVLPHSTPMICSPPMSPHSVRGCHSPNTNQRILQAGAMASGEEGSRRKEESTPRDLSLSTDQIANRLSILKTRRGRSGGSRRAGSAPFPYGEGSSGLGATTPGLASVSSSMSSEISQMGTPLEEEQGGSGSSYRPSQSAPASTLSPAIDLIGSKRSGGNGVVLPSVEGGGGGGKSVMEINARPLELIPTEELAPLDNPDGVMRTLLAKLGSSDWAVQMEALNLTRALSIYHASSTILPQLHVVVRAILLVADSLRSNLSKSALMALTDMLRFLKTQMDAELDNVVLVLVKKSGETAGFIADEARKAMLAMIENCSEGRTLGALLHANSSKNPLIRAKVASYLCALVESMGPKLLNSKDLERLFPVVVQFLSEGSAEPRQAGKRAMLEIHMLSKATGEFDRLLRRCADADVRVVEKVLAQEKAMNSTFAVTPSSLLKTMRSTSDRVVGEERSDGRPPRGRRSTLAGAAQGEEKSASRTVGKATVDLQLEGLEVERSSSSSSQRKSIASRVDVGKGWAESPAMDRVPLIASSINSNDFRSRYDAVNELTELILKEPQVFQSRTSYFVDMFIGRLGDNNVKVALAALQGVDRVVETYGGMLDSSAAVLVPAVCANLSNTSPQIRTLASSVLESICNSVDPTVLAQPLCSSLEFGNQRARPALLERMRELVPQLGTKKPVLLQKLFLTSAIKLLEEHKSDVRAANSALVVELYNAMGDSMFNGNPRVSDKHASRLREIIANNKPSQPTLTGLQFY</sequence>
<evidence type="ECO:0000256" key="5">
    <source>
        <dbReference type="PROSITE-ProRule" id="PRU00103"/>
    </source>
</evidence>
<feature type="region of interest" description="Disordered" evidence="6">
    <location>
        <begin position="851"/>
        <end position="958"/>
    </location>
</feature>
<proteinExistence type="predicted"/>
<feature type="compositionally biased region" description="Low complexity" evidence="6">
    <location>
        <begin position="673"/>
        <end position="688"/>
    </location>
</feature>